<evidence type="ECO:0000256" key="2">
    <source>
        <dbReference type="SAM" id="MobiDB-lite"/>
    </source>
</evidence>
<evidence type="ECO:0000256" key="1">
    <source>
        <dbReference type="ARBA" id="ARBA00024204"/>
    </source>
</evidence>
<gene>
    <name evidence="3" type="ORF">BN869_000007474_1</name>
</gene>
<protein>
    <recommendedName>
        <fullName evidence="4">Caffeine-induced death protein Cid2</fullName>
    </recommendedName>
</protein>
<dbReference type="PANTHER" id="PTHR31905:SF2">
    <property type="entry name" value="PROTEIN MIX23"/>
    <property type="match status" value="1"/>
</dbReference>
<name>A0A0B7K9N0_BIOOC</name>
<dbReference type="AlphaFoldDB" id="A0A0B7K9N0"/>
<organism evidence="3">
    <name type="scientific">Bionectria ochroleuca</name>
    <name type="common">Gliocladium roseum</name>
    <dbReference type="NCBI Taxonomy" id="29856"/>
    <lineage>
        <taxon>Eukaryota</taxon>
        <taxon>Fungi</taxon>
        <taxon>Dikarya</taxon>
        <taxon>Ascomycota</taxon>
        <taxon>Pezizomycotina</taxon>
        <taxon>Sordariomycetes</taxon>
        <taxon>Hypocreomycetidae</taxon>
        <taxon>Hypocreales</taxon>
        <taxon>Bionectriaceae</taxon>
        <taxon>Clonostachys</taxon>
    </lineage>
</organism>
<feature type="compositionally biased region" description="Low complexity" evidence="2">
    <location>
        <begin position="128"/>
        <end position="141"/>
    </location>
</feature>
<dbReference type="Pfam" id="PF09774">
    <property type="entry name" value="MIX23"/>
    <property type="match status" value="1"/>
</dbReference>
<evidence type="ECO:0000313" key="3">
    <source>
        <dbReference type="EMBL" id="CEO51416.1"/>
    </source>
</evidence>
<reference evidence="3" key="1">
    <citation type="submission" date="2015-01" db="EMBL/GenBank/DDBJ databases">
        <authorList>
            <person name="Durling Mikael"/>
        </authorList>
    </citation>
    <scope>NUCLEOTIDE SEQUENCE</scope>
</reference>
<accession>A0A0B7K9N0</accession>
<dbReference type="EMBL" id="CDPU01000023">
    <property type="protein sequence ID" value="CEO51416.1"/>
    <property type="molecule type" value="Genomic_DNA"/>
</dbReference>
<sequence length="242" mass="27016">ANHNGHDVSTAQRRLSSSIAISLPSNAAAVSASQRISTLPILTRDTRNLFTLADLLWKPVAVPNDRGSPDSDQGTMTDIPSTPTLTPQFCFSSGTLRDFLRLSRSGIDDSITQNLNALVTPARAGFDPSSTSHRTPSSVSRQISPKSCQSFKEKALFPAWEARREVLFYCNRDRVVDERLDPYSGRFFPREARTETLASLIRQENSIENIVKSRTWSIVQQRCGGSNESWEKAVEKWRESRS</sequence>
<feature type="non-terminal residue" evidence="3">
    <location>
        <position position="1"/>
    </location>
</feature>
<feature type="region of interest" description="Disordered" evidence="2">
    <location>
        <begin position="124"/>
        <end position="144"/>
    </location>
</feature>
<comment type="similarity">
    <text evidence="1">Belongs to the MIX23 family.</text>
</comment>
<evidence type="ECO:0008006" key="4">
    <source>
        <dbReference type="Google" id="ProtNLM"/>
    </source>
</evidence>
<dbReference type="PANTHER" id="PTHR31905">
    <property type="entry name" value="COILED-COIL DOMAIN-CONTAINING PROTEIN 58"/>
    <property type="match status" value="1"/>
</dbReference>
<dbReference type="InterPro" id="IPR019171">
    <property type="entry name" value="MIX23"/>
</dbReference>
<proteinExistence type="inferred from homology"/>
<dbReference type="GO" id="GO:0005758">
    <property type="term" value="C:mitochondrial intermembrane space"/>
    <property type="evidence" value="ECO:0007669"/>
    <property type="project" value="InterPro"/>
</dbReference>